<dbReference type="Proteomes" id="UP000256257">
    <property type="component" value="Unassembled WGS sequence"/>
</dbReference>
<dbReference type="OrthoDB" id="1446480at2"/>
<reference evidence="1 2" key="1">
    <citation type="submission" date="2018-06" db="EMBL/GenBank/DDBJ databases">
        <title>Novel Chryseobacterium species.</title>
        <authorList>
            <person name="Newman J."/>
            <person name="Hugo C."/>
            <person name="Oosthuizen L."/>
            <person name="Charimba G."/>
        </authorList>
    </citation>
    <scope>NUCLEOTIDE SEQUENCE [LARGE SCALE GENOMIC DNA]</scope>
    <source>
        <strain evidence="1 2">7_F195</strain>
    </source>
</reference>
<evidence type="ECO:0000313" key="2">
    <source>
        <dbReference type="Proteomes" id="UP000256257"/>
    </source>
</evidence>
<accession>A0A3D9B9S6</accession>
<evidence type="ECO:0008006" key="3">
    <source>
        <dbReference type="Google" id="ProtNLM"/>
    </source>
</evidence>
<dbReference type="EMBL" id="QNVV01000001">
    <property type="protein sequence ID" value="REC50343.1"/>
    <property type="molecule type" value="Genomic_DNA"/>
</dbReference>
<comment type="caution">
    <text evidence="1">The sequence shown here is derived from an EMBL/GenBank/DDBJ whole genome shotgun (WGS) entry which is preliminary data.</text>
</comment>
<dbReference type="RefSeq" id="WP_115926167.1">
    <property type="nucleotide sequence ID" value="NZ_QNVV01000001.1"/>
</dbReference>
<organism evidence="1 2">
    <name type="scientific">Chryseobacterium pennipullorum</name>
    <dbReference type="NCBI Taxonomy" id="2258963"/>
    <lineage>
        <taxon>Bacteria</taxon>
        <taxon>Pseudomonadati</taxon>
        <taxon>Bacteroidota</taxon>
        <taxon>Flavobacteriia</taxon>
        <taxon>Flavobacteriales</taxon>
        <taxon>Weeksellaceae</taxon>
        <taxon>Chryseobacterium group</taxon>
        <taxon>Chryseobacterium</taxon>
    </lineage>
</organism>
<dbReference type="AlphaFoldDB" id="A0A3D9B9S6"/>
<proteinExistence type="predicted"/>
<evidence type="ECO:0000313" key="1">
    <source>
        <dbReference type="EMBL" id="REC50343.1"/>
    </source>
</evidence>
<protein>
    <recommendedName>
        <fullName evidence="3">Lipoprotein</fullName>
    </recommendedName>
</protein>
<dbReference type="PROSITE" id="PS51257">
    <property type="entry name" value="PROKAR_LIPOPROTEIN"/>
    <property type="match status" value="1"/>
</dbReference>
<sequence length="161" mass="17665">MKTLFTSINIILLITTISCVNQNKNENNRNKLTITSKQQKIEKIEITEITRGSNHGIVLTSGFIKTTSNGDSTQAVLSPSEWKIISKQAEAIDLPKISNLESPTTGRYTDRALSATVIITSNGVTYTSSSFDAGHPPKELEALYNTIQKPKSTEKKIPQGK</sequence>
<keyword evidence="2" id="KW-1185">Reference proteome</keyword>
<name>A0A3D9B9S6_9FLAO</name>
<gene>
    <name evidence="1" type="ORF">DRF67_02095</name>
</gene>